<dbReference type="EMBL" id="BGPR01000444">
    <property type="protein sequence ID" value="GBM20594.1"/>
    <property type="molecule type" value="Genomic_DNA"/>
</dbReference>
<sequence>MDGRWLLILVHSTSTSHAMIISESVYTAQFALSFDHHFAFAKDTKITFFCLSSKMPLVCFLNDVVSVTICLHPSVQLECTVPVTSNLIFDTHSISAEEMKKLSQYSSILKCSGSSKMTSTTTESTTPMTTGNKPDLEIKLFGLFI</sequence>
<reference evidence="2 3" key="1">
    <citation type="journal article" date="2019" name="Sci. Rep.">
        <title>Orb-weaving spider Araneus ventricosus genome elucidates the spidroin gene catalogue.</title>
        <authorList>
            <person name="Kono N."/>
            <person name="Nakamura H."/>
            <person name="Ohtoshi R."/>
            <person name="Moran D.A.P."/>
            <person name="Shinohara A."/>
            <person name="Yoshida Y."/>
            <person name="Fujiwara M."/>
            <person name="Mori M."/>
            <person name="Tomita M."/>
            <person name="Arakawa K."/>
        </authorList>
    </citation>
    <scope>NUCLEOTIDE SEQUENCE [LARGE SCALE GENOMIC DNA]</scope>
</reference>
<accession>A0A4Y2DY69</accession>
<feature type="chain" id="PRO_5021307125" evidence="1">
    <location>
        <begin position="19"/>
        <end position="145"/>
    </location>
</feature>
<dbReference type="AlphaFoldDB" id="A0A4Y2DY69"/>
<name>A0A4Y2DY69_ARAVE</name>
<evidence type="ECO:0000313" key="2">
    <source>
        <dbReference type="EMBL" id="GBM20594.1"/>
    </source>
</evidence>
<dbReference type="Proteomes" id="UP000499080">
    <property type="component" value="Unassembled WGS sequence"/>
</dbReference>
<proteinExistence type="predicted"/>
<evidence type="ECO:0000313" key="3">
    <source>
        <dbReference type="Proteomes" id="UP000499080"/>
    </source>
</evidence>
<gene>
    <name evidence="2" type="ORF">AVEN_261715_1</name>
</gene>
<organism evidence="2 3">
    <name type="scientific">Araneus ventricosus</name>
    <name type="common">Orbweaver spider</name>
    <name type="synonym">Epeira ventricosa</name>
    <dbReference type="NCBI Taxonomy" id="182803"/>
    <lineage>
        <taxon>Eukaryota</taxon>
        <taxon>Metazoa</taxon>
        <taxon>Ecdysozoa</taxon>
        <taxon>Arthropoda</taxon>
        <taxon>Chelicerata</taxon>
        <taxon>Arachnida</taxon>
        <taxon>Araneae</taxon>
        <taxon>Araneomorphae</taxon>
        <taxon>Entelegynae</taxon>
        <taxon>Araneoidea</taxon>
        <taxon>Araneidae</taxon>
        <taxon>Araneus</taxon>
    </lineage>
</organism>
<protein>
    <submittedName>
        <fullName evidence="2">Uncharacterized protein</fullName>
    </submittedName>
</protein>
<keyword evidence="1" id="KW-0732">Signal</keyword>
<evidence type="ECO:0000256" key="1">
    <source>
        <dbReference type="SAM" id="SignalP"/>
    </source>
</evidence>
<feature type="signal peptide" evidence="1">
    <location>
        <begin position="1"/>
        <end position="18"/>
    </location>
</feature>
<comment type="caution">
    <text evidence="2">The sequence shown here is derived from an EMBL/GenBank/DDBJ whole genome shotgun (WGS) entry which is preliminary data.</text>
</comment>
<keyword evidence="3" id="KW-1185">Reference proteome</keyword>